<evidence type="ECO:0000256" key="2">
    <source>
        <dbReference type="ARBA" id="ARBA00022617"/>
    </source>
</evidence>
<dbReference type="Pfam" id="PF09459">
    <property type="entry name" value="EB_dh"/>
    <property type="match status" value="1"/>
</dbReference>
<evidence type="ECO:0000256" key="6">
    <source>
        <dbReference type="SAM" id="Phobius"/>
    </source>
</evidence>
<evidence type="ECO:0000256" key="4">
    <source>
        <dbReference type="ARBA" id="ARBA00022982"/>
    </source>
</evidence>
<dbReference type="OrthoDB" id="2012588at2759"/>
<accession>A0A9E7KX60</accession>
<dbReference type="CDD" id="cd00241">
    <property type="entry name" value="DOMON_like"/>
    <property type="match status" value="1"/>
</dbReference>
<proteinExistence type="predicted"/>
<sequence length="404" mass="44079">MSFHRSAAFQIRRSPFKIAPPGADSAANSSCQFLAAAMLRSLLALILSTILLSSKIRFGSAHEHHGEEAEGSCESSPDVRVTAEFRPGVITVDGHADDWTDIEGSEFALLPALDFDEDKAYGGGRLSVRAVHDGINVFFMLQVDGKYAYLKGENKRCPSVALMFQVGENATYQNMGGCSDLLGACTANTCRGHEVDIMHFSIGNAIPGRLYGGNLMDNINGTGKDSFGHLVDTYAWNPHCQYLDGIGPKANTSNARNDWQGAWWHSSLTFHSGMVEEDSPYGKDGEKGTYFFEFSRPLRTMDRFQQDVQFTIGQASKVAMAFWYPTNGNPWSKSDHYSVSCNWLPLDIALASSVSVSRASSSGSWDAATAFAILLSVISLCVAIFIGYRVSSTREVPFTPIDPL</sequence>
<protein>
    <submittedName>
        <fullName evidence="8">Ethylbenzene dehydrogenase</fullName>
    </submittedName>
</protein>
<dbReference type="InterPro" id="IPR019020">
    <property type="entry name" value="Cyt-c552/DMSO_Rdtase_haem-bd"/>
</dbReference>
<keyword evidence="3" id="KW-0479">Metal-binding</keyword>
<reference evidence="8" key="1">
    <citation type="submission" date="2022-05" db="EMBL/GenBank/DDBJ databases">
        <title>The Musa troglodytarum L. genome provides insights into the mechanism of non-climacteric behaviour and enrichment of carotenoids.</title>
        <authorList>
            <person name="Wang J."/>
        </authorList>
    </citation>
    <scope>NUCLEOTIDE SEQUENCE</scope>
    <source>
        <tissue evidence="8">Leaf</tissue>
    </source>
</reference>
<keyword evidence="4" id="KW-0249">Electron transport</keyword>
<organism evidence="8 9">
    <name type="scientific">Musa troglodytarum</name>
    <name type="common">fe'i banana</name>
    <dbReference type="NCBI Taxonomy" id="320322"/>
    <lineage>
        <taxon>Eukaryota</taxon>
        <taxon>Viridiplantae</taxon>
        <taxon>Streptophyta</taxon>
        <taxon>Embryophyta</taxon>
        <taxon>Tracheophyta</taxon>
        <taxon>Spermatophyta</taxon>
        <taxon>Magnoliopsida</taxon>
        <taxon>Liliopsida</taxon>
        <taxon>Zingiberales</taxon>
        <taxon>Musaceae</taxon>
        <taxon>Musa</taxon>
    </lineage>
</organism>
<evidence type="ECO:0000259" key="7">
    <source>
        <dbReference type="SMART" id="SM00887"/>
    </source>
</evidence>
<feature type="transmembrane region" description="Helical" evidence="6">
    <location>
        <begin position="367"/>
        <end position="388"/>
    </location>
</feature>
<dbReference type="Proteomes" id="UP001055439">
    <property type="component" value="Chromosome 8"/>
</dbReference>
<keyword evidence="2" id="KW-0349">Heme</keyword>
<evidence type="ECO:0000256" key="5">
    <source>
        <dbReference type="ARBA" id="ARBA00023004"/>
    </source>
</evidence>
<evidence type="ECO:0000313" key="8">
    <source>
        <dbReference type="EMBL" id="URE32676.1"/>
    </source>
</evidence>
<dbReference type="GO" id="GO:0020037">
    <property type="term" value="F:heme binding"/>
    <property type="evidence" value="ECO:0007669"/>
    <property type="project" value="InterPro"/>
</dbReference>
<gene>
    <name evidence="8" type="ORF">MUK42_17858</name>
</gene>
<dbReference type="Gene3D" id="2.60.40.1190">
    <property type="match status" value="1"/>
</dbReference>
<keyword evidence="5" id="KW-0408">Iron</keyword>
<dbReference type="AlphaFoldDB" id="A0A9E7KX60"/>
<keyword evidence="1" id="KW-0813">Transport</keyword>
<keyword evidence="6" id="KW-0472">Membrane</keyword>
<dbReference type="PANTHER" id="PTHR36044:SF1">
    <property type="entry name" value="HEME BINDING PROTEIN"/>
    <property type="match status" value="1"/>
</dbReference>
<evidence type="ECO:0000256" key="3">
    <source>
        <dbReference type="ARBA" id="ARBA00022723"/>
    </source>
</evidence>
<dbReference type="GO" id="GO:0046872">
    <property type="term" value="F:metal ion binding"/>
    <property type="evidence" value="ECO:0007669"/>
    <property type="project" value="UniProtKB-KW"/>
</dbReference>
<name>A0A9E7KX60_9LILI</name>
<keyword evidence="6" id="KW-0812">Transmembrane</keyword>
<evidence type="ECO:0000313" key="9">
    <source>
        <dbReference type="Proteomes" id="UP001055439"/>
    </source>
</evidence>
<dbReference type="PANTHER" id="PTHR36044">
    <property type="entry name" value="HEME BINDING PROTEIN"/>
    <property type="match status" value="1"/>
</dbReference>
<feature type="domain" description="Cytochrome c-552/DMSO reductase-like haem-binding" evidence="7">
    <location>
        <begin position="96"/>
        <end position="338"/>
    </location>
</feature>
<keyword evidence="9" id="KW-1185">Reference proteome</keyword>
<evidence type="ECO:0000256" key="1">
    <source>
        <dbReference type="ARBA" id="ARBA00022448"/>
    </source>
</evidence>
<keyword evidence="6" id="KW-1133">Transmembrane helix</keyword>
<dbReference type="EMBL" id="CP097510">
    <property type="protein sequence ID" value="URE32676.1"/>
    <property type="molecule type" value="Genomic_DNA"/>
</dbReference>
<dbReference type="SMART" id="SM00887">
    <property type="entry name" value="EB_dh"/>
    <property type="match status" value="1"/>
</dbReference>